<evidence type="ECO:0000313" key="2">
    <source>
        <dbReference type="Proteomes" id="UP000013520"/>
    </source>
</evidence>
<proteinExistence type="predicted"/>
<dbReference type="AlphaFoldDB" id="R4KP60"/>
<keyword evidence="2" id="KW-1185">Reference proteome</keyword>
<dbReference type="eggNOG" id="ENOG5033FJC">
    <property type="taxonomic scope" value="Bacteria"/>
</dbReference>
<dbReference type="KEGG" id="dgi:Desgi_2973"/>
<gene>
    <name evidence="1" type="ORF">Desgi_2973</name>
</gene>
<evidence type="ECO:0008006" key="3">
    <source>
        <dbReference type="Google" id="ProtNLM"/>
    </source>
</evidence>
<sequence>MAVTIFNGGIIKVNSLRNNSFMSQGKNVTNGWSFIAKSNHSVGQISGNLNWVPSGSNIINDPDLIDAPQTNSILGGDTAGSNLEVI</sequence>
<dbReference type="EMBL" id="CP003273">
    <property type="protein sequence ID" value="AGL02360.1"/>
    <property type="molecule type" value="Genomic_DNA"/>
</dbReference>
<dbReference type="HOGENOM" id="CLU_2509048_0_0_9"/>
<name>R4KP60_9FIRM</name>
<evidence type="ECO:0000313" key="1">
    <source>
        <dbReference type="EMBL" id="AGL02360.1"/>
    </source>
</evidence>
<dbReference type="Proteomes" id="UP000013520">
    <property type="component" value="Chromosome"/>
</dbReference>
<dbReference type="OrthoDB" id="2112719at2"/>
<reference evidence="1 2" key="1">
    <citation type="submission" date="2012-01" db="EMBL/GenBank/DDBJ databases">
        <title>Complete sequence of Desulfotomaculum gibsoniae DSM 7213.</title>
        <authorList>
            <consortium name="US DOE Joint Genome Institute"/>
            <person name="Lucas S."/>
            <person name="Han J."/>
            <person name="Lapidus A."/>
            <person name="Cheng J.-F."/>
            <person name="Goodwin L."/>
            <person name="Pitluck S."/>
            <person name="Peters L."/>
            <person name="Ovchinnikova G."/>
            <person name="Teshima H."/>
            <person name="Detter J.C."/>
            <person name="Han C."/>
            <person name="Tapia R."/>
            <person name="Land M."/>
            <person name="Hauser L."/>
            <person name="Kyrpides N."/>
            <person name="Ivanova N."/>
            <person name="Pagani I."/>
            <person name="Parshina S."/>
            <person name="Plugge C."/>
            <person name="Muyzer G."/>
            <person name="Kuever J."/>
            <person name="Ivanova A."/>
            <person name="Nazina T."/>
            <person name="Klenk H.-P."/>
            <person name="Brambilla E."/>
            <person name="Spring S."/>
            <person name="Stams A.F."/>
            <person name="Woyke T."/>
        </authorList>
    </citation>
    <scope>NUCLEOTIDE SEQUENCE [LARGE SCALE GENOMIC DNA]</scope>
    <source>
        <strain evidence="1 2">DSM 7213</strain>
    </source>
</reference>
<organism evidence="1 2">
    <name type="scientific">Desulfoscipio gibsoniae DSM 7213</name>
    <dbReference type="NCBI Taxonomy" id="767817"/>
    <lineage>
        <taxon>Bacteria</taxon>
        <taxon>Bacillati</taxon>
        <taxon>Bacillota</taxon>
        <taxon>Clostridia</taxon>
        <taxon>Eubacteriales</taxon>
        <taxon>Desulfallaceae</taxon>
        <taxon>Desulfoscipio</taxon>
    </lineage>
</organism>
<dbReference type="RefSeq" id="WP_006520779.1">
    <property type="nucleotide sequence ID" value="NC_021184.1"/>
</dbReference>
<accession>R4KP60</accession>
<protein>
    <recommendedName>
        <fullName evidence="3">Spore germination protein gerPA/gerPF</fullName>
    </recommendedName>
</protein>